<dbReference type="STRING" id="356660.SAMN05444336_102349"/>
<dbReference type="EMBL" id="FNMZ01000002">
    <property type="protein sequence ID" value="SDW78785.1"/>
    <property type="molecule type" value="Genomic_DNA"/>
</dbReference>
<evidence type="ECO:0000256" key="1">
    <source>
        <dbReference type="SAM" id="MobiDB-lite"/>
    </source>
</evidence>
<gene>
    <name evidence="2" type="ORF">SAMN05444336_102349</name>
</gene>
<feature type="compositionally biased region" description="Pro residues" evidence="1">
    <location>
        <begin position="1"/>
        <end position="10"/>
    </location>
</feature>
<dbReference type="OrthoDB" id="6992731at2"/>
<dbReference type="RefSeq" id="WP_092680611.1">
    <property type="nucleotide sequence ID" value="NZ_FNMZ01000002.1"/>
</dbReference>
<dbReference type="AlphaFoldDB" id="A0A1H2WE18"/>
<proteinExistence type="predicted"/>
<evidence type="ECO:0000313" key="3">
    <source>
        <dbReference type="Proteomes" id="UP000199118"/>
    </source>
</evidence>
<evidence type="ECO:0000313" key="2">
    <source>
        <dbReference type="EMBL" id="SDW78785.1"/>
    </source>
</evidence>
<reference evidence="2 3" key="1">
    <citation type="submission" date="2016-10" db="EMBL/GenBank/DDBJ databases">
        <authorList>
            <person name="de Groot N.N."/>
        </authorList>
    </citation>
    <scope>NUCLEOTIDE SEQUENCE [LARGE SCALE GENOMIC DNA]</scope>
    <source>
        <strain evidence="2 3">DSM 17890</strain>
    </source>
</reference>
<dbReference type="Proteomes" id="UP000199118">
    <property type="component" value="Unassembled WGS sequence"/>
</dbReference>
<feature type="region of interest" description="Disordered" evidence="1">
    <location>
        <begin position="1"/>
        <end position="30"/>
    </location>
</feature>
<feature type="compositionally biased region" description="Gly residues" evidence="1">
    <location>
        <begin position="12"/>
        <end position="24"/>
    </location>
</feature>
<keyword evidence="3" id="KW-1185">Reference proteome</keyword>
<name>A0A1H2WE18_9RHOB</name>
<organism evidence="2 3">
    <name type="scientific">Albimonas donghaensis</name>
    <dbReference type="NCBI Taxonomy" id="356660"/>
    <lineage>
        <taxon>Bacteria</taxon>
        <taxon>Pseudomonadati</taxon>
        <taxon>Pseudomonadota</taxon>
        <taxon>Alphaproteobacteria</taxon>
        <taxon>Rhodobacterales</taxon>
        <taxon>Paracoccaceae</taxon>
        <taxon>Albimonas</taxon>
    </lineage>
</organism>
<protein>
    <submittedName>
        <fullName evidence="2">Uncharacterized protein</fullName>
    </submittedName>
</protein>
<sequence length="290" mass="31183">MTPPAIPSGPAPTGGGGAPKGGPGAAPPPPRLIDVQGLWRRQWLRTAGEEDATTEVWWIQAGPLHVDLRLPADLPRRETGRPGVRGLADLPAADLRRLARAEGFAGITTVERGVCTWTRRVNWRGPLDGPDVGALFFEGDALIERGVFADYAELWRREAPGARPPLRAMQLRRADGQAAVLAQAGEIFMLGRGAPGALAANAPLADRLDRALDQRHRGALRRLFDQEFCIGRITPAGGVIARSTNPLRVGARAFDADVFEADAVRLTAMDFEGAAREDVWLRVPVAEPCP</sequence>
<accession>A0A1H2WE18</accession>